<feature type="non-terminal residue" evidence="2">
    <location>
        <position position="1"/>
    </location>
</feature>
<proteinExistence type="predicted"/>
<feature type="compositionally biased region" description="Basic residues" evidence="1">
    <location>
        <begin position="132"/>
        <end position="142"/>
    </location>
</feature>
<feature type="compositionally biased region" description="Basic and acidic residues" evidence="1">
    <location>
        <begin position="104"/>
        <end position="124"/>
    </location>
</feature>
<evidence type="ECO:0000313" key="2">
    <source>
        <dbReference type="EMBL" id="CAA9437707.1"/>
    </source>
</evidence>
<dbReference type="EMBL" id="CADCUU010000491">
    <property type="protein sequence ID" value="CAA9437707.1"/>
    <property type="molecule type" value="Genomic_DNA"/>
</dbReference>
<evidence type="ECO:0000256" key="1">
    <source>
        <dbReference type="SAM" id="MobiDB-lite"/>
    </source>
</evidence>
<name>A0A6J4QHE8_9RHOB</name>
<dbReference type="AlphaFoldDB" id="A0A6J4QHE8"/>
<feature type="region of interest" description="Disordered" evidence="1">
    <location>
        <begin position="1"/>
        <end position="24"/>
    </location>
</feature>
<reference evidence="2" key="1">
    <citation type="submission" date="2020-02" db="EMBL/GenBank/DDBJ databases">
        <authorList>
            <person name="Meier V. D."/>
        </authorList>
    </citation>
    <scope>NUCLEOTIDE SEQUENCE</scope>
    <source>
        <strain evidence="2">AVDCRST_MAG15</strain>
    </source>
</reference>
<protein>
    <submittedName>
        <fullName evidence="2">Transcriptional regulator, AcrR family</fullName>
    </submittedName>
</protein>
<gene>
    <name evidence="2" type="ORF">AVDCRST_MAG15-3291</name>
</gene>
<feature type="region of interest" description="Disordered" evidence="1">
    <location>
        <begin position="98"/>
        <end position="143"/>
    </location>
</feature>
<sequence length="180" mass="19086">VARRRLSGAGRGWRGGRPDPASGAAAEDLAHQLLLVLQGSGGASGRLGRPLGPQQHGCAGRGGAGLCRHRVRGDVERDRLLPRPLSFRRPVRVRRPKLGPSVARGDRARQCGRSGQDRRAHRDAGALGAPCTRRRGAGAHRLSRADRLHLHAGGGNLGRADAAHPDLCGDLHRTEARAAR</sequence>
<accession>A0A6J4QHE8</accession>
<organism evidence="2">
    <name type="scientific">uncultured Rubellimicrobium sp</name>
    <dbReference type="NCBI Taxonomy" id="543078"/>
    <lineage>
        <taxon>Bacteria</taxon>
        <taxon>Pseudomonadati</taxon>
        <taxon>Pseudomonadota</taxon>
        <taxon>Alphaproteobacteria</taxon>
        <taxon>Rhodobacterales</taxon>
        <taxon>Roseobacteraceae</taxon>
        <taxon>Rubellimicrobium</taxon>
        <taxon>environmental samples</taxon>
    </lineage>
</organism>
<feature type="non-terminal residue" evidence="2">
    <location>
        <position position="180"/>
    </location>
</feature>